<protein>
    <submittedName>
        <fullName evidence="3">Uncharacterized protein</fullName>
    </submittedName>
</protein>
<keyword evidence="2" id="KW-0812">Transmembrane</keyword>
<evidence type="ECO:0000313" key="3">
    <source>
        <dbReference type="EMBL" id="MBI3128606.1"/>
    </source>
</evidence>
<reference evidence="3" key="1">
    <citation type="submission" date="2020-07" db="EMBL/GenBank/DDBJ databases">
        <title>Huge and variable diversity of episymbiotic CPR bacteria and DPANN archaea in groundwater ecosystems.</title>
        <authorList>
            <person name="He C.Y."/>
            <person name="Keren R."/>
            <person name="Whittaker M."/>
            <person name="Farag I.F."/>
            <person name="Doudna J."/>
            <person name="Cate J.H.D."/>
            <person name="Banfield J.F."/>
        </authorList>
    </citation>
    <scope>NUCLEOTIDE SEQUENCE</scope>
    <source>
        <strain evidence="3">NC_groundwater_763_Ag_S-0.2um_68_21</strain>
    </source>
</reference>
<feature type="compositionally biased region" description="Low complexity" evidence="1">
    <location>
        <begin position="113"/>
        <end position="123"/>
    </location>
</feature>
<dbReference type="EMBL" id="JACPUR010000034">
    <property type="protein sequence ID" value="MBI3128606.1"/>
    <property type="molecule type" value="Genomic_DNA"/>
</dbReference>
<name>A0A932MR05_UNCTE</name>
<organism evidence="3 4">
    <name type="scientific">Tectimicrobiota bacterium</name>
    <dbReference type="NCBI Taxonomy" id="2528274"/>
    <lineage>
        <taxon>Bacteria</taxon>
        <taxon>Pseudomonadati</taxon>
        <taxon>Nitrospinota/Tectimicrobiota group</taxon>
        <taxon>Candidatus Tectimicrobiota</taxon>
    </lineage>
</organism>
<evidence type="ECO:0000313" key="4">
    <source>
        <dbReference type="Proteomes" id="UP000782312"/>
    </source>
</evidence>
<feature type="transmembrane region" description="Helical" evidence="2">
    <location>
        <begin position="145"/>
        <end position="166"/>
    </location>
</feature>
<dbReference type="AlphaFoldDB" id="A0A932MR05"/>
<feature type="compositionally biased region" description="Basic residues" evidence="1">
    <location>
        <begin position="124"/>
        <end position="139"/>
    </location>
</feature>
<feature type="region of interest" description="Disordered" evidence="1">
    <location>
        <begin position="100"/>
        <end position="139"/>
    </location>
</feature>
<evidence type="ECO:0000256" key="2">
    <source>
        <dbReference type="SAM" id="Phobius"/>
    </source>
</evidence>
<dbReference type="Proteomes" id="UP000782312">
    <property type="component" value="Unassembled WGS sequence"/>
</dbReference>
<keyword evidence="2" id="KW-0472">Membrane</keyword>
<accession>A0A932MR05</accession>
<keyword evidence="2" id="KW-1133">Transmembrane helix</keyword>
<evidence type="ECO:0000256" key="1">
    <source>
        <dbReference type="SAM" id="MobiDB-lite"/>
    </source>
</evidence>
<sequence length="251" mass="27093">MSIQLSGSPDRSPSSLDAPVTSSPRGRTVLAAGRPCPFLGSQDGPGLANNSPSRMNVCHAHPRKEWRGLRRITIPYSRLTKERQAETCFAAFNQCPYHQRASKDGEAHPAPRPAQAAPAPAAHPLKHKKRRSSGRAPMSKRTRALLQYAGLGLATALLAFIISAVISAEPGRMFAFVFDYIALQDIKSMGLADKGADPSQTGGVVTGGNLKAMQNLSAAQKDKLKNSSQFKNLSEADKQKLKEKYKAMMGR</sequence>
<feature type="region of interest" description="Disordered" evidence="1">
    <location>
        <begin position="1"/>
        <end position="56"/>
    </location>
</feature>
<comment type="caution">
    <text evidence="3">The sequence shown here is derived from an EMBL/GenBank/DDBJ whole genome shotgun (WGS) entry which is preliminary data.</text>
</comment>
<gene>
    <name evidence="3" type="ORF">HYZ11_13460</name>
</gene>
<feature type="compositionally biased region" description="Polar residues" evidence="1">
    <location>
        <begin position="1"/>
        <end position="25"/>
    </location>
</feature>
<proteinExistence type="predicted"/>